<comment type="similarity">
    <text evidence="8">Belongs to the binding-protein-dependent transport system permease family.</text>
</comment>
<keyword evidence="11" id="KW-1185">Reference proteome</keyword>
<dbReference type="CDD" id="cd06261">
    <property type="entry name" value="TM_PBP2"/>
    <property type="match status" value="1"/>
</dbReference>
<comment type="similarity">
    <text evidence="7">In the N-terminal section; belongs to the binding-protein-dependent transport system permease family.</text>
</comment>
<feature type="transmembrane region" description="Helical" evidence="8">
    <location>
        <begin position="369"/>
        <end position="388"/>
    </location>
</feature>
<keyword evidence="4 8" id="KW-1133">Transmembrane helix</keyword>
<dbReference type="Gene3D" id="3.40.190.120">
    <property type="entry name" value="Osmoprotection protein (prox), domain 2"/>
    <property type="match status" value="1"/>
</dbReference>
<feature type="transmembrane region" description="Helical" evidence="8">
    <location>
        <begin position="308"/>
        <end position="330"/>
    </location>
</feature>
<evidence type="ECO:0000256" key="6">
    <source>
        <dbReference type="ARBA" id="ARBA00035642"/>
    </source>
</evidence>
<dbReference type="GO" id="GO:0022857">
    <property type="term" value="F:transmembrane transporter activity"/>
    <property type="evidence" value="ECO:0007669"/>
    <property type="project" value="InterPro"/>
</dbReference>
<dbReference type="OrthoDB" id="9801163at2"/>
<dbReference type="SUPFAM" id="SSF161098">
    <property type="entry name" value="MetI-like"/>
    <property type="match status" value="1"/>
</dbReference>
<evidence type="ECO:0000256" key="1">
    <source>
        <dbReference type="ARBA" id="ARBA00004651"/>
    </source>
</evidence>
<keyword evidence="3 8" id="KW-0812">Transmembrane</keyword>
<comment type="similarity">
    <text evidence="6">In the C-terminal section; belongs to the OsmX family.</text>
</comment>
<name>A0A5C5W7X5_9PLAN</name>
<dbReference type="PANTHER" id="PTHR30177">
    <property type="entry name" value="GLYCINE BETAINE/L-PROLINE TRANSPORT SYSTEM PERMEASE PROTEIN PROW"/>
    <property type="match status" value="1"/>
</dbReference>
<proteinExistence type="inferred from homology"/>
<evidence type="ECO:0000256" key="8">
    <source>
        <dbReference type="RuleBase" id="RU363032"/>
    </source>
</evidence>
<protein>
    <submittedName>
        <fullName evidence="10">Choline transport system permease protein OpuBB</fullName>
    </submittedName>
</protein>
<dbReference type="AlphaFoldDB" id="A0A5C5W7X5"/>
<comment type="subcellular location">
    <subcellularLocation>
        <location evidence="1 8">Cell membrane</location>
        <topology evidence="1 8">Multi-pass membrane protein</topology>
    </subcellularLocation>
</comment>
<organism evidence="10 11">
    <name type="scientific">Thalassoglobus neptunius</name>
    <dbReference type="NCBI Taxonomy" id="1938619"/>
    <lineage>
        <taxon>Bacteria</taxon>
        <taxon>Pseudomonadati</taxon>
        <taxon>Planctomycetota</taxon>
        <taxon>Planctomycetia</taxon>
        <taxon>Planctomycetales</taxon>
        <taxon>Planctomycetaceae</taxon>
        <taxon>Thalassoglobus</taxon>
    </lineage>
</organism>
<dbReference type="FunFam" id="1.10.3720.10:FF:000001">
    <property type="entry name" value="Glycine betaine ABC transporter, permease"/>
    <property type="match status" value="1"/>
</dbReference>
<dbReference type="Proteomes" id="UP000317243">
    <property type="component" value="Unassembled WGS sequence"/>
</dbReference>
<dbReference type="RefSeq" id="WP_146511711.1">
    <property type="nucleotide sequence ID" value="NZ_SIHI01000028.1"/>
</dbReference>
<dbReference type="GO" id="GO:0031460">
    <property type="term" value="P:glycine betaine transport"/>
    <property type="evidence" value="ECO:0007669"/>
    <property type="project" value="UniProtKB-ARBA"/>
</dbReference>
<dbReference type="Gene3D" id="3.40.190.10">
    <property type="entry name" value="Periplasmic binding protein-like II"/>
    <property type="match status" value="1"/>
</dbReference>
<dbReference type="Pfam" id="PF00528">
    <property type="entry name" value="BPD_transp_1"/>
    <property type="match status" value="1"/>
</dbReference>
<dbReference type="SUPFAM" id="SSF53850">
    <property type="entry name" value="Periplasmic binding protein-like II"/>
    <property type="match status" value="1"/>
</dbReference>
<dbReference type="GO" id="GO:0043190">
    <property type="term" value="C:ATP-binding cassette (ABC) transporter complex"/>
    <property type="evidence" value="ECO:0007669"/>
    <property type="project" value="InterPro"/>
</dbReference>
<accession>A0A5C5W7X5</accession>
<evidence type="ECO:0000313" key="10">
    <source>
        <dbReference type="EMBL" id="TWT46363.1"/>
    </source>
</evidence>
<evidence type="ECO:0000256" key="5">
    <source>
        <dbReference type="ARBA" id="ARBA00023136"/>
    </source>
</evidence>
<reference evidence="10 11" key="1">
    <citation type="submission" date="2019-02" db="EMBL/GenBank/DDBJ databases">
        <title>Deep-cultivation of Planctomycetes and their phenomic and genomic characterization uncovers novel biology.</title>
        <authorList>
            <person name="Wiegand S."/>
            <person name="Jogler M."/>
            <person name="Boedeker C."/>
            <person name="Pinto D."/>
            <person name="Vollmers J."/>
            <person name="Rivas-Marin E."/>
            <person name="Kohn T."/>
            <person name="Peeters S.H."/>
            <person name="Heuer A."/>
            <person name="Rast P."/>
            <person name="Oberbeckmann S."/>
            <person name="Bunk B."/>
            <person name="Jeske O."/>
            <person name="Meyerdierks A."/>
            <person name="Storesund J.E."/>
            <person name="Kallscheuer N."/>
            <person name="Luecker S."/>
            <person name="Lage O.M."/>
            <person name="Pohl T."/>
            <person name="Merkel B.J."/>
            <person name="Hornburger P."/>
            <person name="Mueller R.-W."/>
            <person name="Bruemmer F."/>
            <person name="Labrenz M."/>
            <person name="Spormann A.M."/>
            <person name="Op Den Camp H."/>
            <person name="Overmann J."/>
            <person name="Amann R."/>
            <person name="Jetten M.S.M."/>
            <person name="Mascher T."/>
            <person name="Medema M.H."/>
            <person name="Devos D.P."/>
            <person name="Kaster A.-K."/>
            <person name="Ovreas L."/>
            <person name="Rohde M."/>
            <person name="Galperin M.Y."/>
            <person name="Jogler C."/>
        </authorList>
    </citation>
    <scope>NUCLEOTIDE SEQUENCE [LARGE SCALE GENOMIC DNA]</scope>
    <source>
        <strain evidence="10 11">KOR42</strain>
    </source>
</reference>
<evidence type="ECO:0000256" key="4">
    <source>
        <dbReference type="ARBA" id="ARBA00022989"/>
    </source>
</evidence>
<dbReference type="InterPro" id="IPR000515">
    <property type="entry name" value="MetI-like"/>
</dbReference>
<comment type="caution">
    <text evidence="10">The sequence shown here is derived from an EMBL/GenBank/DDBJ whole genome shotgun (WGS) entry which is preliminary data.</text>
</comment>
<evidence type="ECO:0000256" key="7">
    <source>
        <dbReference type="ARBA" id="ARBA00035652"/>
    </source>
</evidence>
<dbReference type="PROSITE" id="PS50928">
    <property type="entry name" value="ABC_TM1"/>
    <property type="match status" value="1"/>
</dbReference>
<dbReference type="Gene3D" id="1.10.3720.10">
    <property type="entry name" value="MetI-like"/>
    <property type="match status" value="1"/>
</dbReference>
<dbReference type="InterPro" id="IPR007210">
    <property type="entry name" value="ABC_Gly_betaine_transp_sub-bd"/>
</dbReference>
<dbReference type="InterPro" id="IPR035906">
    <property type="entry name" value="MetI-like_sf"/>
</dbReference>
<sequence>MSLKNAIWLAIGCLIVLVATSLMSTSGIKVAAKGFTESVTLAEIASTLAIESGQSAEPVTELGGTQVLWSALVSGEIDVYPEYTGTLRQEIFRGQSLPDDESLKEKVEESGVSMTAPLGFNNTYAIAMKRSRAEEFGIETISDLSKFPQFKYAFSNEFMDRGDGWPSLKRTYDLNPEDIRGIQHTLAYRALEAGEIDVADAYATDPHILEMDLKLLKDDRNYFPKYDAVYLYRTQLKETNPEFVKLLTSMEGKLSDSTMLRLNEAVEIDEQNEPDVASQFVNKTFGFNVESSSQSLARRIWKTSLEHLFLVVISLSAAILIGIPAGIIAAKTKLPGQIILGTAEIIQTIPGLALLVFMGVLFIRVGLPSIGAFPVMVALFLYSLLPIIRNTMTGLTEIPKSLIESATALGLSPAARLRLIELPLSAPMILAGIKTTAVINVGYAALGGLIGAGGYGQPIMTGLRLNSEAHMLEGAIPAAIMAIAVKYVFEAAEKFLVSPGLRVR</sequence>
<dbReference type="Pfam" id="PF04069">
    <property type="entry name" value="OpuAC"/>
    <property type="match status" value="1"/>
</dbReference>
<dbReference type="EMBL" id="SIHI01000028">
    <property type="protein sequence ID" value="TWT46363.1"/>
    <property type="molecule type" value="Genomic_DNA"/>
</dbReference>
<feature type="domain" description="ABC transmembrane type-1" evidence="9">
    <location>
        <begin position="304"/>
        <end position="489"/>
    </location>
</feature>
<evidence type="ECO:0000313" key="11">
    <source>
        <dbReference type="Proteomes" id="UP000317243"/>
    </source>
</evidence>
<keyword evidence="5 8" id="KW-0472">Membrane</keyword>
<dbReference type="PANTHER" id="PTHR30177:SF4">
    <property type="entry name" value="OSMOPROTECTANT IMPORT PERMEASE PROTEIN OSMW"/>
    <property type="match status" value="1"/>
</dbReference>
<evidence type="ECO:0000256" key="3">
    <source>
        <dbReference type="ARBA" id="ARBA00022692"/>
    </source>
</evidence>
<keyword evidence="2 8" id="KW-0813">Transport</keyword>
<evidence type="ECO:0000259" key="9">
    <source>
        <dbReference type="PROSITE" id="PS50928"/>
    </source>
</evidence>
<evidence type="ECO:0000256" key="2">
    <source>
        <dbReference type="ARBA" id="ARBA00022448"/>
    </source>
</evidence>
<dbReference type="InterPro" id="IPR051204">
    <property type="entry name" value="ABC_transp_perm/SBD"/>
</dbReference>
<gene>
    <name evidence="10" type="primary">opuBB</name>
    <name evidence="10" type="ORF">KOR42_43400</name>
</gene>